<dbReference type="RefSeq" id="XP_022494199.1">
    <property type="nucleotide sequence ID" value="XM_022649833.1"/>
</dbReference>
<dbReference type="Proteomes" id="UP000185904">
    <property type="component" value="Unassembled WGS sequence"/>
</dbReference>
<dbReference type="Pfam" id="PF20750">
    <property type="entry name" value="PAP_NTPase"/>
    <property type="match status" value="1"/>
</dbReference>
<dbReference type="EMBL" id="LVCJ01000168">
    <property type="protein sequence ID" value="OAL19733.1"/>
    <property type="molecule type" value="Genomic_DNA"/>
</dbReference>
<evidence type="ECO:0000313" key="3">
    <source>
        <dbReference type="Proteomes" id="UP000185904"/>
    </source>
</evidence>
<accession>A0A178BSU4</accession>
<name>A0A178BSU4_9EURO</name>
<protein>
    <recommendedName>
        <fullName evidence="1">Poly(A) polymerase nucleotidyltransferase domain-containing protein</fullName>
    </recommendedName>
</protein>
<dbReference type="InterPro" id="IPR048840">
    <property type="entry name" value="PolA_pol_NTPase"/>
</dbReference>
<reference evidence="2 3" key="1">
    <citation type="submission" date="2016-03" db="EMBL/GenBank/DDBJ databases">
        <title>The draft genome sequence of Fonsecaea nubica causative agent of cutaneous subcutaneous infection in human host.</title>
        <authorList>
            <person name="Costa F."/>
            <person name="Sybren D.H."/>
            <person name="Raittz R.T."/>
            <person name="Weiss V.A."/>
            <person name="Leao A.C."/>
            <person name="Gomes R."/>
            <person name="De Souza E.M."/>
            <person name="Pedrosa F.O."/>
            <person name="Steffens M.B."/>
            <person name="Bombassaro A."/>
            <person name="Tadra-Sfeir M.Z."/>
            <person name="Moreno L.F."/>
            <person name="Najafzadeh M.J."/>
            <person name="Felipe M.S."/>
            <person name="Teixeira M."/>
            <person name="Sun J."/>
            <person name="Xi L."/>
            <person name="Castro M.A."/>
            <person name="Vicente V.A."/>
        </authorList>
    </citation>
    <scope>NUCLEOTIDE SEQUENCE [LARGE SCALE GENOMIC DNA]</scope>
    <source>
        <strain evidence="2 3">CBS 269.64</strain>
    </source>
</reference>
<dbReference type="OrthoDB" id="10383664at2759"/>
<evidence type="ECO:0000259" key="1">
    <source>
        <dbReference type="Pfam" id="PF20750"/>
    </source>
</evidence>
<dbReference type="AlphaFoldDB" id="A0A178BSU4"/>
<comment type="caution">
    <text evidence="2">The sequence shown here is derived from an EMBL/GenBank/DDBJ whole genome shotgun (WGS) entry which is preliminary data.</text>
</comment>
<keyword evidence="3" id="KW-1185">Reference proteome</keyword>
<dbReference type="GeneID" id="34594965"/>
<gene>
    <name evidence="2" type="ORF">AYO20_11587</name>
</gene>
<sequence length="163" mass="19079">MFHWRLKGSIQAYKAPIPLAAIAEYSTCTPGRMFGVQRGRNECRLAHAMTDPEPRNRKHGITGPMSMALPEPLDNEKTAEELKRENNYERQIETEKRMYVLKLLSMVWIVVVRLLYCFDLEDVPVSFNLEFPNQRFLINYHLRAIHDFTPRLLTRTINASRES</sequence>
<feature type="domain" description="Poly(A) polymerase nucleotidyltransferase" evidence="1">
    <location>
        <begin position="60"/>
        <end position="107"/>
    </location>
</feature>
<organism evidence="2 3">
    <name type="scientific">Fonsecaea nubica</name>
    <dbReference type="NCBI Taxonomy" id="856822"/>
    <lineage>
        <taxon>Eukaryota</taxon>
        <taxon>Fungi</taxon>
        <taxon>Dikarya</taxon>
        <taxon>Ascomycota</taxon>
        <taxon>Pezizomycotina</taxon>
        <taxon>Eurotiomycetes</taxon>
        <taxon>Chaetothyriomycetidae</taxon>
        <taxon>Chaetothyriales</taxon>
        <taxon>Herpotrichiellaceae</taxon>
        <taxon>Fonsecaea</taxon>
    </lineage>
</organism>
<proteinExistence type="predicted"/>
<evidence type="ECO:0000313" key="2">
    <source>
        <dbReference type="EMBL" id="OAL19733.1"/>
    </source>
</evidence>